<name>A0A2W5S801_CERSP</name>
<sequence>MAKVFGDVIAQAKAGKKTTFTNADTMEAIRQIVPQVPEVAIALIAMAADDYTNEGIEAAGRLPMGVQIEAMQKTFEVTFESDAELKKLGESLLTSIAQMTGSLKKMQLPLSELGISVSDAA</sequence>
<proteinExistence type="predicted"/>
<evidence type="ECO:0000313" key="2">
    <source>
        <dbReference type="Proteomes" id="UP000248975"/>
    </source>
</evidence>
<comment type="caution">
    <text evidence="1">The sequence shown here is derived from an EMBL/GenBank/DDBJ whole genome shotgun (WGS) entry which is preliminary data.</text>
</comment>
<protein>
    <submittedName>
        <fullName evidence="1">Uncharacterized protein</fullName>
    </submittedName>
</protein>
<gene>
    <name evidence="1" type="ORF">DI533_20300</name>
</gene>
<reference evidence="1 2" key="1">
    <citation type="submission" date="2017-08" db="EMBL/GenBank/DDBJ databases">
        <title>Infants hospitalized years apart are colonized by the same room-sourced microbial strains.</title>
        <authorList>
            <person name="Brooks B."/>
            <person name="Olm M.R."/>
            <person name="Firek B.A."/>
            <person name="Baker R."/>
            <person name="Thomas B.C."/>
            <person name="Morowitz M.J."/>
            <person name="Banfield J.F."/>
        </authorList>
    </citation>
    <scope>NUCLEOTIDE SEQUENCE [LARGE SCALE GENOMIC DNA]</scope>
    <source>
        <strain evidence="1">S2_003_000_R2_11</strain>
    </source>
</reference>
<organism evidence="1 2">
    <name type="scientific">Cereibacter sphaeroides</name>
    <name type="common">Rhodobacter sphaeroides</name>
    <dbReference type="NCBI Taxonomy" id="1063"/>
    <lineage>
        <taxon>Bacteria</taxon>
        <taxon>Pseudomonadati</taxon>
        <taxon>Pseudomonadota</taxon>
        <taxon>Alphaproteobacteria</taxon>
        <taxon>Rhodobacterales</taxon>
        <taxon>Paracoccaceae</taxon>
        <taxon>Cereibacter</taxon>
    </lineage>
</organism>
<dbReference type="InterPro" id="IPR057378">
    <property type="entry name" value="Pre_tape_measure"/>
</dbReference>
<dbReference type="Pfam" id="PF23789">
    <property type="entry name" value="Pre_tape_measure"/>
    <property type="match status" value="1"/>
</dbReference>
<dbReference type="AlphaFoldDB" id="A0A2W5S801"/>
<evidence type="ECO:0000313" key="1">
    <source>
        <dbReference type="EMBL" id="PZQ95195.1"/>
    </source>
</evidence>
<dbReference type="EMBL" id="QFQS01000009">
    <property type="protein sequence ID" value="PZQ95195.1"/>
    <property type="molecule type" value="Genomic_DNA"/>
</dbReference>
<accession>A0A2W5S801</accession>
<dbReference type="Proteomes" id="UP000248975">
    <property type="component" value="Unassembled WGS sequence"/>
</dbReference>